<protein>
    <submittedName>
        <fullName evidence="6">ATPase component NatA (NatA)</fullName>
        <ecNumber evidence="6">3.6.3.7</ecNumber>
    </submittedName>
</protein>
<comment type="similarity">
    <text evidence="1">Belongs to the ABC transporter superfamily.</text>
</comment>
<evidence type="ECO:0000259" key="5">
    <source>
        <dbReference type="PROSITE" id="PS50893"/>
    </source>
</evidence>
<reference evidence="6 7" key="1">
    <citation type="submission" date="2023-10" db="EMBL/GenBank/DDBJ databases">
        <authorList>
            <person name="Botero Cardona J."/>
        </authorList>
    </citation>
    <scope>NUCLEOTIDE SEQUENCE [LARGE SCALE GENOMIC DNA]</scope>
    <source>
        <strain evidence="6 7">R-54839</strain>
    </source>
</reference>
<dbReference type="EC" id="3.6.3.7" evidence="6"/>
<dbReference type="InterPro" id="IPR003439">
    <property type="entry name" value="ABC_transporter-like_ATP-bd"/>
</dbReference>
<keyword evidence="4" id="KW-0067">ATP-binding</keyword>
<dbReference type="PROSITE" id="PS50893">
    <property type="entry name" value="ABC_TRANSPORTER_2"/>
    <property type="match status" value="1"/>
</dbReference>
<dbReference type="CDD" id="cd03230">
    <property type="entry name" value="ABC_DR_subfamily_A"/>
    <property type="match status" value="1"/>
</dbReference>
<gene>
    <name evidence="6" type="ORF">R54839_PPFHFPJH_00361</name>
</gene>
<dbReference type="PANTHER" id="PTHR42711:SF5">
    <property type="entry name" value="ABC TRANSPORTER ATP-BINDING PROTEIN NATA"/>
    <property type="match status" value="1"/>
</dbReference>
<evidence type="ECO:0000256" key="2">
    <source>
        <dbReference type="ARBA" id="ARBA00022448"/>
    </source>
</evidence>
<dbReference type="EMBL" id="CAUZLR010000001">
    <property type="protein sequence ID" value="CAK1229537.1"/>
    <property type="molecule type" value="Genomic_DNA"/>
</dbReference>
<sequence>MLEVKNLKRQFGQKKQPFTAVADLSFQIRKGEIVALLGPNGAGKTTTVKMIAGYLSPTAGHVIIDGQDAALSPKLVQNQVATVFGGELGFYARASAFDNLKFFSVLFKIPRKERKKKIEEVLSAVQLQDVQYQKVGEFSRGMRQRLHIARALLKDTNIILLDEPTNGLDVEIAHEIRDLIRKLADNGKTILLTSHTMSEIESLADRVLLIGAGKIVHDGTVESVVKLSGVTKVNRPATLEESYLALADGLRR</sequence>
<evidence type="ECO:0000256" key="4">
    <source>
        <dbReference type="ARBA" id="ARBA00022840"/>
    </source>
</evidence>
<evidence type="ECO:0000313" key="6">
    <source>
        <dbReference type="EMBL" id="CAK1229537.1"/>
    </source>
</evidence>
<dbReference type="Pfam" id="PF00005">
    <property type="entry name" value="ABC_tran"/>
    <property type="match status" value="1"/>
</dbReference>
<keyword evidence="6" id="KW-0378">Hydrolase</keyword>
<feature type="domain" description="ABC transporter" evidence="5">
    <location>
        <begin position="2"/>
        <end position="237"/>
    </location>
</feature>
<dbReference type="GO" id="GO:0016787">
    <property type="term" value="F:hydrolase activity"/>
    <property type="evidence" value="ECO:0007669"/>
    <property type="project" value="UniProtKB-KW"/>
</dbReference>
<evidence type="ECO:0000313" key="7">
    <source>
        <dbReference type="Proteomes" id="UP001314261"/>
    </source>
</evidence>
<proteinExistence type="inferred from homology"/>
<dbReference type="SMART" id="SM00382">
    <property type="entry name" value="AAA"/>
    <property type="match status" value="1"/>
</dbReference>
<evidence type="ECO:0000256" key="1">
    <source>
        <dbReference type="ARBA" id="ARBA00005417"/>
    </source>
</evidence>
<dbReference type="PANTHER" id="PTHR42711">
    <property type="entry name" value="ABC TRANSPORTER ATP-BINDING PROTEIN"/>
    <property type="match status" value="1"/>
</dbReference>
<keyword evidence="7" id="KW-1185">Reference proteome</keyword>
<comment type="caution">
    <text evidence="6">The sequence shown here is derived from an EMBL/GenBank/DDBJ whole genome shotgun (WGS) entry which is preliminary data.</text>
</comment>
<dbReference type="InterPro" id="IPR027417">
    <property type="entry name" value="P-loop_NTPase"/>
</dbReference>
<dbReference type="RefSeq" id="WP_187753344.1">
    <property type="nucleotide sequence ID" value="NZ_CAUZLR010000001.1"/>
</dbReference>
<dbReference type="InterPro" id="IPR050763">
    <property type="entry name" value="ABC_transporter_ATP-binding"/>
</dbReference>
<evidence type="ECO:0000256" key="3">
    <source>
        <dbReference type="ARBA" id="ARBA00022741"/>
    </source>
</evidence>
<keyword evidence="3" id="KW-0547">Nucleotide-binding</keyword>
<dbReference type="SUPFAM" id="SSF52540">
    <property type="entry name" value="P-loop containing nucleoside triphosphate hydrolases"/>
    <property type="match status" value="1"/>
</dbReference>
<organism evidence="6 7">
    <name type="scientific">Fructobacillus fructosus</name>
    <dbReference type="NCBI Taxonomy" id="1631"/>
    <lineage>
        <taxon>Bacteria</taxon>
        <taxon>Bacillati</taxon>
        <taxon>Bacillota</taxon>
        <taxon>Bacilli</taxon>
        <taxon>Lactobacillales</taxon>
        <taxon>Lactobacillaceae</taxon>
        <taxon>Fructobacillus</taxon>
    </lineage>
</organism>
<dbReference type="InterPro" id="IPR003593">
    <property type="entry name" value="AAA+_ATPase"/>
</dbReference>
<dbReference type="Gene3D" id="3.40.50.300">
    <property type="entry name" value="P-loop containing nucleotide triphosphate hydrolases"/>
    <property type="match status" value="1"/>
</dbReference>
<accession>A0ABN9YP80</accession>
<name>A0ABN9YP80_9LACO</name>
<keyword evidence="2" id="KW-0813">Transport</keyword>
<dbReference type="Proteomes" id="UP001314261">
    <property type="component" value="Unassembled WGS sequence"/>
</dbReference>